<accession>A0ABS6INM2</accession>
<dbReference type="InterPro" id="IPR000620">
    <property type="entry name" value="EamA_dom"/>
</dbReference>
<name>A0ABS6INM2_9HYPH</name>
<dbReference type="RefSeq" id="WP_216964812.1">
    <property type="nucleotide sequence ID" value="NZ_JAHOPB010000002.1"/>
</dbReference>
<evidence type="ECO:0000259" key="7">
    <source>
        <dbReference type="Pfam" id="PF00892"/>
    </source>
</evidence>
<feature type="transmembrane region" description="Helical" evidence="6">
    <location>
        <begin position="226"/>
        <end position="247"/>
    </location>
</feature>
<dbReference type="EMBL" id="JAHOPB010000002">
    <property type="protein sequence ID" value="MBU8876204.1"/>
    <property type="molecule type" value="Genomic_DNA"/>
</dbReference>
<feature type="transmembrane region" description="Helical" evidence="6">
    <location>
        <begin position="254"/>
        <end position="277"/>
    </location>
</feature>
<dbReference type="PANTHER" id="PTHR32322:SF18">
    <property type="entry name" value="S-ADENOSYLMETHIONINE_S-ADENOSYLHOMOCYSTEINE TRANSPORTER"/>
    <property type="match status" value="1"/>
</dbReference>
<feature type="transmembrane region" description="Helical" evidence="6">
    <location>
        <begin position="194"/>
        <end position="214"/>
    </location>
</feature>
<dbReference type="Pfam" id="PF00892">
    <property type="entry name" value="EamA"/>
    <property type="match status" value="2"/>
</dbReference>
<feature type="transmembrane region" description="Helical" evidence="6">
    <location>
        <begin position="131"/>
        <end position="152"/>
    </location>
</feature>
<comment type="caution">
    <text evidence="8">The sequence shown here is derived from an EMBL/GenBank/DDBJ whole genome shotgun (WGS) entry which is preliminary data.</text>
</comment>
<evidence type="ECO:0000256" key="4">
    <source>
        <dbReference type="ARBA" id="ARBA00022989"/>
    </source>
</evidence>
<feature type="domain" description="EamA" evidence="7">
    <location>
        <begin position="18"/>
        <end position="145"/>
    </location>
</feature>
<feature type="transmembrane region" description="Helical" evidence="6">
    <location>
        <begin position="12"/>
        <end position="30"/>
    </location>
</feature>
<feature type="transmembrane region" description="Helical" evidence="6">
    <location>
        <begin position="164"/>
        <end position="182"/>
    </location>
</feature>
<keyword evidence="9" id="KW-1185">Reference proteome</keyword>
<keyword evidence="3 6" id="KW-0812">Transmembrane</keyword>
<organism evidence="8 9">
    <name type="scientific">Reyranella humidisoli</name>
    <dbReference type="NCBI Taxonomy" id="2849149"/>
    <lineage>
        <taxon>Bacteria</taxon>
        <taxon>Pseudomonadati</taxon>
        <taxon>Pseudomonadota</taxon>
        <taxon>Alphaproteobacteria</taxon>
        <taxon>Hyphomicrobiales</taxon>
        <taxon>Reyranellaceae</taxon>
        <taxon>Reyranella</taxon>
    </lineage>
</organism>
<dbReference type="Proteomes" id="UP000727907">
    <property type="component" value="Unassembled WGS sequence"/>
</dbReference>
<evidence type="ECO:0000256" key="6">
    <source>
        <dbReference type="SAM" id="Phobius"/>
    </source>
</evidence>
<evidence type="ECO:0000313" key="8">
    <source>
        <dbReference type="EMBL" id="MBU8876204.1"/>
    </source>
</evidence>
<feature type="transmembrane region" description="Helical" evidence="6">
    <location>
        <begin position="42"/>
        <end position="67"/>
    </location>
</feature>
<proteinExistence type="predicted"/>
<keyword evidence="2" id="KW-1003">Cell membrane</keyword>
<feature type="domain" description="EamA" evidence="7">
    <location>
        <begin position="162"/>
        <end position="298"/>
    </location>
</feature>
<evidence type="ECO:0000256" key="5">
    <source>
        <dbReference type="ARBA" id="ARBA00023136"/>
    </source>
</evidence>
<gene>
    <name evidence="8" type="ORF">KQ910_20695</name>
</gene>
<protein>
    <submittedName>
        <fullName evidence="8">DMT family transporter</fullName>
    </submittedName>
</protein>
<keyword evidence="5 6" id="KW-0472">Membrane</keyword>
<evidence type="ECO:0000256" key="2">
    <source>
        <dbReference type="ARBA" id="ARBA00022475"/>
    </source>
</evidence>
<feature type="transmembrane region" description="Helical" evidence="6">
    <location>
        <begin position="283"/>
        <end position="301"/>
    </location>
</feature>
<dbReference type="PANTHER" id="PTHR32322">
    <property type="entry name" value="INNER MEMBRANE TRANSPORTER"/>
    <property type="match status" value="1"/>
</dbReference>
<sequence>MTQISGRDRHHMLGAFAAMVFVGLSWGANVPVSKVMLQHFDVVPMLAVRTLTAVATLAMVLVLAEGVSSLRIEVGLKRFLLIGLMMSGFFVIFTIGIRFSNPISAAAVQVAGPLVAAATVRLVTGMRFDPGFGVALALTLSGGAILAAGSLFGQGALTLGGGEIVVLLSNALWTVYSLKAQAWFDRASQLHRAYVASLSALGWMVPLSLALVAIGWARSPFAVTDVWVWTQLLLVAVFASAMGAYFWNIGASRLGVAIASLWVNLVPFFAVLWSMAYGFMPNVYQIVGGLVALSGVVYMQWRKLQSMKR</sequence>
<comment type="subcellular location">
    <subcellularLocation>
        <location evidence="1">Cell membrane</location>
        <topology evidence="1">Multi-pass membrane protein</topology>
    </subcellularLocation>
</comment>
<feature type="transmembrane region" description="Helical" evidence="6">
    <location>
        <begin position="79"/>
        <end position="97"/>
    </location>
</feature>
<keyword evidence="4 6" id="KW-1133">Transmembrane helix</keyword>
<evidence type="ECO:0000256" key="3">
    <source>
        <dbReference type="ARBA" id="ARBA00022692"/>
    </source>
</evidence>
<evidence type="ECO:0000256" key="1">
    <source>
        <dbReference type="ARBA" id="ARBA00004651"/>
    </source>
</evidence>
<dbReference type="InterPro" id="IPR050638">
    <property type="entry name" value="AA-Vitamin_Transporters"/>
</dbReference>
<evidence type="ECO:0000313" key="9">
    <source>
        <dbReference type="Proteomes" id="UP000727907"/>
    </source>
</evidence>
<feature type="transmembrane region" description="Helical" evidence="6">
    <location>
        <begin position="103"/>
        <end position="124"/>
    </location>
</feature>
<reference evidence="8 9" key="1">
    <citation type="submission" date="2021-06" db="EMBL/GenBank/DDBJ databases">
        <authorList>
            <person name="Lee D.H."/>
        </authorList>
    </citation>
    <scope>NUCLEOTIDE SEQUENCE [LARGE SCALE GENOMIC DNA]</scope>
    <source>
        <strain evidence="8 9">MMS21-HV4-11</strain>
    </source>
</reference>